<feature type="compositionally biased region" description="Polar residues" evidence="3">
    <location>
        <begin position="169"/>
        <end position="188"/>
    </location>
</feature>
<dbReference type="GeneID" id="111293727"/>
<dbReference type="CDD" id="cd00167">
    <property type="entry name" value="SANT"/>
    <property type="match status" value="1"/>
</dbReference>
<dbReference type="InterPro" id="IPR055315">
    <property type="entry name" value="Cramped-like"/>
</dbReference>
<keyword evidence="1" id="KW-0238">DNA-binding</keyword>
<dbReference type="PANTHER" id="PTHR21677:SF1">
    <property type="entry name" value="PROTEIN CRAMPED-LIKE"/>
    <property type="match status" value="1"/>
</dbReference>
<dbReference type="GO" id="GO:0007389">
    <property type="term" value="P:pattern specification process"/>
    <property type="evidence" value="ECO:0007669"/>
    <property type="project" value="TreeGrafter"/>
</dbReference>
<dbReference type="PROSITE" id="PS51293">
    <property type="entry name" value="SANT"/>
    <property type="match status" value="1"/>
</dbReference>
<dbReference type="OrthoDB" id="515799at2759"/>
<dbReference type="AlphaFoldDB" id="A0A6P5YQ09"/>
<dbReference type="SUPFAM" id="SSF46689">
    <property type="entry name" value="Homeodomain-like"/>
    <property type="match status" value="1"/>
</dbReference>
<evidence type="ECO:0000313" key="8">
    <source>
        <dbReference type="RefSeq" id="XP_022742371.1"/>
    </source>
</evidence>
<evidence type="ECO:0000259" key="5">
    <source>
        <dbReference type="PROSITE" id="PS51293"/>
    </source>
</evidence>
<dbReference type="InterPro" id="IPR017884">
    <property type="entry name" value="SANT_dom"/>
</dbReference>
<dbReference type="GO" id="GO:0003682">
    <property type="term" value="F:chromatin binding"/>
    <property type="evidence" value="ECO:0007669"/>
    <property type="project" value="InterPro"/>
</dbReference>
<dbReference type="Proteomes" id="UP000515121">
    <property type="component" value="Unplaced"/>
</dbReference>
<name>A0A6P5YQ09_DURZI</name>
<keyword evidence="2" id="KW-0539">Nucleus</keyword>
<feature type="domain" description="Myb-like" evidence="4">
    <location>
        <begin position="45"/>
        <end position="95"/>
    </location>
</feature>
<keyword evidence="6" id="KW-1185">Reference proteome</keyword>
<evidence type="ECO:0000313" key="7">
    <source>
        <dbReference type="RefSeq" id="XP_022742370.1"/>
    </source>
</evidence>
<dbReference type="InterPro" id="IPR009057">
    <property type="entry name" value="Homeodomain-like_sf"/>
</dbReference>
<dbReference type="Pfam" id="PF00249">
    <property type="entry name" value="Myb_DNA-binding"/>
    <property type="match status" value="1"/>
</dbReference>
<evidence type="ECO:0000256" key="3">
    <source>
        <dbReference type="SAM" id="MobiDB-lite"/>
    </source>
</evidence>
<dbReference type="RefSeq" id="XP_022742370.1">
    <property type="nucleotide sequence ID" value="XM_022886635.1"/>
</dbReference>
<evidence type="ECO:0000259" key="4">
    <source>
        <dbReference type="PROSITE" id="PS50090"/>
    </source>
</evidence>
<dbReference type="FunFam" id="1.10.10.60:FF:000287">
    <property type="entry name" value="TSL-kinase interacting protein 1"/>
    <property type="match status" value="1"/>
</dbReference>
<accession>A0A6P5YQ09</accession>
<dbReference type="Gene3D" id="1.20.58.1880">
    <property type="match status" value="1"/>
</dbReference>
<dbReference type="KEGG" id="dzi:111293727"/>
<evidence type="ECO:0000256" key="2">
    <source>
        <dbReference type="ARBA" id="ARBA00023242"/>
    </source>
</evidence>
<organism evidence="6 7">
    <name type="scientific">Durio zibethinus</name>
    <name type="common">Durian</name>
    <dbReference type="NCBI Taxonomy" id="66656"/>
    <lineage>
        <taxon>Eukaryota</taxon>
        <taxon>Viridiplantae</taxon>
        <taxon>Streptophyta</taxon>
        <taxon>Embryophyta</taxon>
        <taxon>Tracheophyta</taxon>
        <taxon>Spermatophyta</taxon>
        <taxon>Magnoliopsida</taxon>
        <taxon>eudicotyledons</taxon>
        <taxon>Gunneridae</taxon>
        <taxon>Pentapetalae</taxon>
        <taxon>rosids</taxon>
        <taxon>malvids</taxon>
        <taxon>Malvales</taxon>
        <taxon>Malvaceae</taxon>
        <taxon>Helicteroideae</taxon>
        <taxon>Durio</taxon>
    </lineage>
</organism>
<reference evidence="7 8" key="1">
    <citation type="submission" date="2025-04" db="UniProtKB">
        <authorList>
            <consortium name="RefSeq"/>
        </authorList>
    </citation>
    <scope>IDENTIFICATION</scope>
    <source>
        <tissue evidence="7 8">Fruit stalk</tissue>
    </source>
</reference>
<feature type="region of interest" description="Disordered" evidence="3">
    <location>
        <begin position="158"/>
        <end position="188"/>
    </location>
</feature>
<feature type="compositionally biased region" description="Polar residues" evidence="3">
    <location>
        <begin position="216"/>
        <end position="237"/>
    </location>
</feature>
<dbReference type="RefSeq" id="XP_022742371.1">
    <property type="nucleotide sequence ID" value="XM_022886636.1"/>
</dbReference>
<gene>
    <name evidence="7 8" type="primary">LOC111293727</name>
</gene>
<feature type="compositionally biased region" description="Basic residues" evidence="3">
    <location>
        <begin position="158"/>
        <end position="167"/>
    </location>
</feature>
<sequence>MQTESQGSLACEAQHNQENIPIQVGDFGVVSFTSDNIVPAQPAKKPTRQWAAWTRQEEESFFTALRQVGKNFEKITCRVQSKNKDQVRHYYYRLVRRMNKLLGPGLCLDAKNSKDTNAAMLRWWSLLEKYSCRASKLHLKPRRFKIFVEALEHQLVKDRKKNVRKRPSQGENSSPTSPNSVANQSRASGNDAGTVKLVLVDSQNIQKLGPGKGSSKRNTSVGVNRSNGKGESNTMKSARQRRKPGASSAAYKKWEKAAIAGVSLVADAAEHLERTTNDKDIEQEQDTPVPGHKILDPIENNQFRLPAFSQNPFAESNVHAAGKLKLQLFPIDDSTRRALEMDKHNPHLELTLSIRKKISSVLEHLNRKWGNSTIASGELMLFPYVVQRENLRGYQRWTQASIVSASDVYAMIGSPQVFRLRYGWFSDTEVASLTWQAPVSPPYIPSMHNMNVESRKGCVVEEVQVSVSSTGDQPKKLDDPCKNQPILQNKNNAVESSLTDFPNEMNRCLTTGLKDNLGDSPIPATNTSSDRSETCNVAIMGWLEDADDQRLNNSTAAVSAGEWADSLTNISVGDILAEVPHDLDSNCVDHPVGESLQCLQQIPFSCDSFDAAIAAHISRHQNKMEFPSLASHASSIWDAEETCDVFSFSKNPTPCAISRFSSATSQAACKQIARSKSAASGTLSNLLPLKSPDPEEPMVNSACEELVDECPSDMHIMDTTEKDFNELTDIYWPDSLGPLDLDVPSCKYHSEDLILGDNLGGLNQLIASSLDAFQNCLFFGFDKKESISTVEARDNASSASKFDNEG</sequence>
<evidence type="ECO:0000313" key="6">
    <source>
        <dbReference type="Proteomes" id="UP000515121"/>
    </source>
</evidence>
<dbReference type="InterPro" id="IPR001005">
    <property type="entry name" value="SANT/Myb"/>
</dbReference>
<feature type="region of interest" description="Disordered" evidence="3">
    <location>
        <begin position="203"/>
        <end position="249"/>
    </location>
</feature>
<dbReference type="SMART" id="SM00717">
    <property type="entry name" value="SANT"/>
    <property type="match status" value="1"/>
</dbReference>
<dbReference type="GO" id="GO:0005634">
    <property type="term" value="C:nucleus"/>
    <property type="evidence" value="ECO:0007669"/>
    <property type="project" value="TreeGrafter"/>
</dbReference>
<dbReference type="GO" id="GO:0003677">
    <property type="term" value="F:DNA binding"/>
    <property type="evidence" value="ECO:0007669"/>
    <property type="project" value="UniProtKB-KW"/>
</dbReference>
<proteinExistence type="predicted"/>
<evidence type="ECO:0000256" key="1">
    <source>
        <dbReference type="ARBA" id="ARBA00023125"/>
    </source>
</evidence>
<dbReference type="PANTHER" id="PTHR21677">
    <property type="entry name" value="CRAMPED PROTEIN"/>
    <property type="match status" value="1"/>
</dbReference>
<protein>
    <submittedName>
        <fullName evidence="7 8">TSL-kinase interacting protein 1-like isoform X1</fullName>
    </submittedName>
</protein>
<feature type="domain" description="SANT" evidence="5">
    <location>
        <begin position="53"/>
        <end position="99"/>
    </location>
</feature>
<dbReference type="PROSITE" id="PS50090">
    <property type="entry name" value="MYB_LIKE"/>
    <property type="match status" value="1"/>
</dbReference>